<name>A0A7R8YPJ5_HERIL</name>
<dbReference type="AlphaFoldDB" id="A0A7R8YPJ5"/>
<keyword evidence="10" id="KW-0408">Iron</keyword>
<keyword evidence="14" id="KW-1185">Reference proteome</keyword>
<dbReference type="PANTHER" id="PTHR24292">
    <property type="entry name" value="CYTOCHROME P450"/>
    <property type="match status" value="1"/>
</dbReference>
<dbReference type="Pfam" id="PF00067">
    <property type="entry name" value="p450"/>
    <property type="match status" value="1"/>
</dbReference>
<accession>A0A7R8YPJ5</accession>
<comment type="similarity">
    <text evidence="4">Belongs to the cytochrome P450 family.</text>
</comment>
<keyword evidence="7" id="KW-0256">Endoplasmic reticulum</keyword>
<evidence type="ECO:0008006" key="15">
    <source>
        <dbReference type="Google" id="ProtNLM"/>
    </source>
</evidence>
<evidence type="ECO:0000256" key="2">
    <source>
        <dbReference type="ARBA" id="ARBA00004174"/>
    </source>
</evidence>
<evidence type="ECO:0000256" key="7">
    <source>
        <dbReference type="ARBA" id="ARBA00022824"/>
    </source>
</evidence>
<reference evidence="13 14" key="1">
    <citation type="submission" date="2020-11" db="EMBL/GenBank/DDBJ databases">
        <authorList>
            <person name="Wallbank WR R."/>
            <person name="Pardo Diaz C."/>
            <person name="Kozak K."/>
            <person name="Martin S."/>
            <person name="Jiggins C."/>
            <person name="Moest M."/>
            <person name="Warren A I."/>
            <person name="Generalovic N T."/>
            <person name="Byers J.R.P. K."/>
            <person name="Montejo-Kovacevich G."/>
            <person name="Yen C E."/>
        </authorList>
    </citation>
    <scope>NUCLEOTIDE SEQUENCE [LARGE SCALE GENOMIC DNA]</scope>
</reference>
<keyword evidence="5" id="KW-0349">Heme</keyword>
<comment type="cofactor">
    <cofactor evidence="1">
        <name>heme</name>
        <dbReference type="ChEBI" id="CHEBI:30413"/>
    </cofactor>
</comment>
<dbReference type="GO" id="GO:0004497">
    <property type="term" value="F:monooxygenase activity"/>
    <property type="evidence" value="ECO:0007669"/>
    <property type="project" value="UniProtKB-KW"/>
</dbReference>
<keyword evidence="6" id="KW-0479">Metal-binding</keyword>
<dbReference type="EMBL" id="LR899009">
    <property type="protein sequence ID" value="CAD7079530.1"/>
    <property type="molecule type" value="Genomic_DNA"/>
</dbReference>
<dbReference type="GO" id="GO:0020037">
    <property type="term" value="F:heme binding"/>
    <property type="evidence" value="ECO:0007669"/>
    <property type="project" value="InterPro"/>
</dbReference>
<dbReference type="InParanoid" id="A0A7R8YPJ5"/>
<evidence type="ECO:0000313" key="13">
    <source>
        <dbReference type="EMBL" id="CAD7079530.1"/>
    </source>
</evidence>
<comment type="subcellular location">
    <subcellularLocation>
        <location evidence="3">Endoplasmic reticulum membrane</location>
        <topology evidence="3">Peripheral membrane protein</topology>
    </subcellularLocation>
    <subcellularLocation>
        <location evidence="2">Microsome membrane</location>
        <topology evidence="2">Peripheral membrane protein</topology>
    </subcellularLocation>
</comment>
<dbReference type="SUPFAM" id="SSF48264">
    <property type="entry name" value="Cytochrome P450"/>
    <property type="match status" value="1"/>
</dbReference>
<dbReference type="InterPro" id="IPR001128">
    <property type="entry name" value="Cyt_P450"/>
</dbReference>
<evidence type="ECO:0000256" key="12">
    <source>
        <dbReference type="ARBA" id="ARBA00023136"/>
    </source>
</evidence>
<dbReference type="InterPro" id="IPR036396">
    <property type="entry name" value="Cyt_P450_sf"/>
</dbReference>
<sequence>MNDFFLGIVRQTIEHRKKNNIRRNDFMDLLIDLKNNDTMDEEKKVKLERLTLEQVTAQAFVFFIAGFKTSSTAMLFALYELARNPDIQEKLRN</sequence>
<evidence type="ECO:0000256" key="10">
    <source>
        <dbReference type="ARBA" id="ARBA00023004"/>
    </source>
</evidence>
<dbReference type="Gene3D" id="1.10.630.10">
    <property type="entry name" value="Cytochrome P450"/>
    <property type="match status" value="1"/>
</dbReference>
<dbReference type="InterPro" id="IPR050476">
    <property type="entry name" value="Insect_CytP450_Detox"/>
</dbReference>
<dbReference type="GO" id="GO:0005789">
    <property type="term" value="C:endoplasmic reticulum membrane"/>
    <property type="evidence" value="ECO:0007669"/>
    <property type="project" value="UniProtKB-SubCell"/>
</dbReference>
<dbReference type="GO" id="GO:0005506">
    <property type="term" value="F:iron ion binding"/>
    <property type="evidence" value="ECO:0007669"/>
    <property type="project" value="InterPro"/>
</dbReference>
<evidence type="ECO:0000256" key="3">
    <source>
        <dbReference type="ARBA" id="ARBA00004406"/>
    </source>
</evidence>
<keyword evidence="12" id="KW-0472">Membrane</keyword>
<evidence type="ECO:0000256" key="9">
    <source>
        <dbReference type="ARBA" id="ARBA00023002"/>
    </source>
</evidence>
<evidence type="ECO:0000256" key="11">
    <source>
        <dbReference type="ARBA" id="ARBA00023033"/>
    </source>
</evidence>
<evidence type="ECO:0000256" key="6">
    <source>
        <dbReference type="ARBA" id="ARBA00022723"/>
    </source>
</evidence>
<dbReference type="PANTHER" id="PTHR24292:SF100">
    <property type="entry name" value="CYTOCHROME P450 6A16, ISOFORM B-RELATED"/>
    <property type="match status" value="1"/>
</dbReference>
<dbReference type="Proteomes" id="UP000594454">
    <property type="component" value="Chromosome 1"/>
</dbReference>
<protein>
    <recommendedName>
        <fullName evidence="15">Cytochrome P450</fullName>
    </recommendedName>
</protein>
<evidence type="ECO:0000256" key="5">
    <source>
        <dbReference type="ARBA" id="ARBA00022617"/>
    </source>
</evidence>
<evidence type="ECO:0000313" key="14">
    <source>
        <dbReference type="Proteomes" id="UP000594454"/>
    </source>
</evidence>
<keyword evidence="8" id="KW-0492">Microsome</keyword>
<keyword evidence="9" id="KW-0560">Oxidoreductase</keyword>
<keyword evidence="11" id="KW-0503">Monooxygenase</keyword>
<gene>
    <name evidence="13" type="ORF">HERILL_LOCUS2743</name>
</gene>
<evidence type="ECO:0000256" key="1">
    <source>
        <dbReference type="ARBA" id="ARBA00001971"/>
    </source>
</evidence>
<dbReference type="GO" id="GO:0016705">
    <property type="term" value="F:oxidoreductase activity, acting on paired donors, with incorporation or reduction of molecular oxygen"/>
    <property type="evidence" value="ECO:0007669"/>
    <property type="project" value="InterPro"/>
</dbReference>
<evidence type="ECO:0000256" key="8">
    <source>
        <dbReference type="ARBA" id="ARBA00022848"/>
    </source>
</evidence>
<organism evidence="13 14">
    <name type="scientific">Hermetia illucens</name>
    <name type="common">Black soldier fly</name>
    <dbReference type="NCBI Taxonomy" id="343691"/>
    <lineage>
        <taxon>Eukaryota</taxon>
        <taxon>Metazoa</taxon>
        <taxon>Ecdysozoa</taxon>
        <taxon>Arthropoda</taxon>
        <taxon>Hexapoda</taxon>
        <taxon>Insecta</taxon>
        <taxon>Pterygota</taxon>
        <taxon>Neoptera</taxon>
        <taxon>Endopterygota</taxon>
        <taxon>Diptera</taxon>
        <taxon>Brachycera</taxon>
        <taxon>Stratiomyomorpha</taxon>
        <taxon>Stratiomyidae</taxon>
        <taxon>Hermetiinae</taxon>
        <taxon>Hermetia</taxon>
    </lineage>
</organism>
<evidence type="ECO:0000256" key="4">
    <source>
        <dbReference type="ARBA" id="ARBA00010617"/>
    </source>
</evidence>
<proteinExistence type="inferred from homology"/>